<dbReference type="FunFam" id="2.60.40.10:FF:000142">
    <property type="entry name" value="V-set domain-containing T-cell activation inhibitor 1"/>
    <property type="match status" value="1"/>
</dbReference>
<dbReference type="PANTHER" id="PTHR25466">
    <property type="entry name" value="T-LYMPHOCYTE ACTIVATION ANTIGEN"/>
    <property type="match status" value="1"/>
</dbReference>
<evidence type="ECO:0000256" key="2">
    <source>
        <dbReference type="ARBA" id="ARBA00022475"/>
    </source>
</evidence>
<proteinExistence type="predicted"/>
<evidence type="ECO:0000256" key="7">
    <source>
        <dbReference type="ARBA" id="ARBA00023157"/>
    </source>
</evidence>
<keyword evidence="2" id="KW-1003">Cell membrane</keyword>
<dbReference type="InterPro" id="IPR013106">
    <property type="entry name" value="Ig_V-set"/>
</dbReference>
<evidence type="ECO:0000259" key="11">
    <source>
        <dbReference type="PROSITE" id="PS50835"/>
    </source>
</evidence>
<dbReference type="AlphaFoldDB" id="A0A3B4DSZ6"/>
<reference evidence="12 13" key="1">
    <citation type="submission" date="2020-10" db="EMBL/GenBank/DDBJ databases">
        <title>Pygocentrus nattereri (red-bellied piranha) genome, fPygNat1, primary haplotype.</title>
        <authorList>
            <person name="Myers G."/>
            <person name="Meyer A."/>
            <person name="Karagic N."/>
            <person name="Pippel M."/>
            <person name="Winkler S."/>
            <person name="Tracey A."/>
            <person name="Wood J."/>
            <person name="Formenti G."/>
            <person name="Howe K."/>
            <person name="Fedrigo O."/>
            <person name="Jarvis E.D."/>
        </authorList>
    </citation>
    <scope>NUCLEOTIDE SEQUENCE [LARGE SCALE GENOMIC DNA]</scope>
</reference>
<keyword evidence="7" id="KW-1015">Disulfide bond</keyword>
<evidence type="ECO:0000256" key="8">
    <source>
        <dbReference type="ARBA" id="ARBA00023170"/>
    </source>
</evidence>
<dbReference type="GO" id="GO:0007166">
    <property type="term" value="P:cell surface receptor signaling pathway"/>
    <property type="evidence" value="ECO:0007669"/>
    <property type="project" value="TreeGrafter"/>
</dbReference>
<keyword evidence="13" id="KW-1185">Reference proteome</keyword>
<keyword evidence="6" id="KW-0472">Membrane</keyword>
<evidence type="ECO:0000313" key="13">
    <source>
        <dbReference type="Proteomes" id="UP001501920"/>
    </source>
</evidence>
<dbReference type="Pfam" id="PF07686">
    <property type="entry name" value="V-set"/>
    <property type="match status" value="2"/>
</dbReference>
<evidence type="ECO:0000256" key="9">
    <source>
        <dbReference type="ARBA" id="ARBA00023180"/>
    </source>
</evidence>
<keyword evidence="8" id="KW-0675">Receptor</keyword>
<dbReference type="Ensembl" id="ENSPNAT00000005651.2">
    <property type="protein sequence ID" value="ENSPNAP00000026226.2"/>
    <property type="gene ID" value="ENSPNAG00000011513.2"/>
</dbReference>
<dbReference type="PANTHER" id="PTHR25466:SF14">
    <property type="entry name" value="BUTYROPHILIN SUBFAMILY 2 MEMBER A2-LIKE-RELATED"/>
    <property type="match status" value="1"/>
</dbReference>
<dbReference type="SMART" id="SM00406">
    <property type="entry name" value="IGv"/>
    <property type="match status" value="2"/>
</dbReference>
<protein>
    <recommendedName>
        <fullName evidence="11">Ig-like domain-containing protein</fullName>
    </recommendedName>
</protein>
<dbReference type="InterPro" id="IPR007110">
    <property type="entry name" value="Ig-like_dom"/>
</dbReference>
<dbReference type="InterPro" id="IPR013783">
    <property type="entry name" value="Ig-like_fold"/>
</dbReference>
<keyword evidence="9" id="KW-0325">Glycoprotein</keyword>
<reference evidence="12" key="2">
    <citation type="submission" date="2025-08" db="UniProtKB">
        <authorList>
            <consortium name="Ensembl"/>
        </authorList>
    </citation>
    <scope>IDENTIFICATION</scope>
</reference>
<evidence type="ECO:0000256" key="5">
    <source>
        <dbReference type="ARBA" id="ARBA00022989"/>
    </source>
</evidence>
<organism evidence="12 13">
    <name type="scientific">Pygocentrus nattereri</name>
    <name type="common">Red-bellied piranha</name>
    <dbReference type="NCBI Taxonomy" id="42514"/>
    <lineage>
        <taxon>Eukaryota</taxon>
        <taxon>Metazoa</taxon>
        <taxon>Chordata</taxon>
        <taxon>Craniata</taxon>
        <taxon>Vertebrata</taxon>
        <taxon>Euteleostomi</taxon>
        <taxon>Actinopterygii</taxon>
        <taxon>Neopterygii</taxon>
        <taxon>Teleostei</taxon>
        <taxon>Ostariophysi</taxon>
        <taxon>Characiformes</taxon>
        <taxon>Characoidei</taxon>
        <taxon>Pygocentrus</taxon>
    </lineage>
</organism>
<name>A0A3B4DSZ6_PYGNA</name>
<dbReference type="GO" id="GO:0006955">
    <property type="term" value="P:immune response"/>
    <property type="evidence" value="ECO:0007669"/>
    <property type="project" value="TreeGrafter"/>
</dbReference>
<dbReference type="InterPro" id="IPR051713">
    <property type="entry name" value="T-cell_Activation_Regulation"/>
</dbReference>
<feature type="domain" description="Ig-like" evidence="11">
    <location>
        <begin position="148"/>
        <end position="246"/>
    </location>
</feature>
<evidence type="ECO:0000256" key="1">
    <source>
        <dbReference type="ARBA" id="ARBA00004251"/>
    </source>
</evidence>
<dbReference type="Proteomes" id="UP001501920">
    <property type="component" value="Chromosome 13"/>
</dbReference>
<keyword evidence="3" id="KW-0812">Transmembrane</keyword>
<dbReference type="Gene3D" id="2.60.40.10">
    <property type="entry name" value="Immunoglobulins"/>
    <property type="match status" value="2"/>
</dbReference>
<keyword evidence="5" id="KW-1133">Transmembrane helix</keyword>
<dbReference type="SMART" id="SM00409">
    <property type="entry name" value="IG"/>
    <property type="match status" value="2"/>
</dbReference>
<evidence type="ECO:0000256" key="10">
    <source>
        <dbReference type="ARBA" id="ARBA00023319"/>
    </source>
</evidence>
<dbReference type="PROSITE" id="PS50835">
    <property type="entry name" value="IG_LIKE"/>
    <property type="match status" value="2"/>
</dbReference>
<evidence type="ECO:0000256" key="6">
    <source>
        <dbReference type="ARBA" id="ARBA00023136"/>
    </source>
</evidence>
<accession>A0A3B4DSZ6</accession>
<keyword evidence="4" id="KW-0732">Signal</keyword>
<dbReference type="GO" id="GO:0071222">
    <property type="term" value="P:cellular response to lipopolysaccharide"/>
    <property type="evidence" value="ECO:0007669"/>
    <property type="project" value="TreeGrafter"/>
</dbReference>
<dbReference type="SUPFAM" id="SSF48726">
    <property type="entry name" value="Immunoglobulin"/>
    <property type="match status" value="2"/>
</dbReference>
<reference evidence="12" key="3">
    <citation type="submission" date="2025-09" db="UniProtKB">
        <authorList>
            <consortium name="Ensembl"/>
        </authorList>
    </citation>
    <scope>IDENTIFICATION</scope>
</reference>
<keyword evidence="10" id="KW-0393">Immunoglobulin domain</keyword>
<sequence>RLHNQQIRHPKMVQPEHRSRLRVLGPSDPLIVKLGGSVMLPCYIQAPLPLEVLEVEWKRTDSEALVHLFQDGEGKPEAQDQAYSGRARFFTEEVERGNFSLLLTNLTTEDAGIYNCSVYSQQATGQTLVDIEFLVVTGGHAVSAYAREDVTLNCSVDSHMSPKELERVSWTKVDQDITVLVFQEGEVLTDFSHERFRDRVEFFGPEEIHKGNFSLRLKYLRMEDKGLYRCEVLSGEFSAQTTVEIHLGKQTYTFTPRGNLACPISLAACLWIVGGNPHRHWENMQTLHRKDPGRPYHPLGQTMYFK</sequence>
<dbReference type="STRING" id="42514.ENSPNAP00000026226"/>
<evidence type="ECO:0000256" key="4">
    <source>
        <dbReference type="ARBA" id="ARBA00022729"/>
    </source>
</evidence>
<dbReference type="GO" id="GO:0009897">
    <property type="term" value="C:external side of plasma membrane"/>
    <property type="evidence" value="ECO:0007669"/>
    <property type="project" value="TreeGrafter"/>
</dbReference>
<feature type="domain" description="Ig-like" evidence="11">
    <location>
        <begin position="10"/>
        <end position="132"/>
    </location>
</feature>
<dbReference type="GeneTree" id="ENSGT00940000167020"/>
<evidence type="ECO:0000256" key="3">
    <source>
        <dbReference type="ARBA" id="ARBA00022692"/>
    </source>
</evidence>
<dbReference type="InterPro" id="IPR036179">
    <property type="entry name" value="Ig-like_dom_sf"/>
</dbReference>
<dbReference type="GO" id="GO:0042130">
    <property type="term" value="P:negative regulation of T cell proliferation"/>
    <property type="evidence" value="ECO:0007669"/>
    <property type="project" value="TreeGrafter"/>
</dbReference>
<dbReference type="InterPro" id="IPR003599">
    <property type="entry name" value="Ig_sub"/>
</dbReference>
<dbReference type="GO" id="GO:0042102">
    <property type="term" value="P:positive regulation of T cell proliferation"/>
    <property type="evidence" value="ECO:0007669"/>
    <property type="project" value="TreeGrafter"/>
</dbReference>
<evidence type="ECO:0000313" key="12">
    <source>
        <dbReference type="Ensembl" id="ENSPNAP00000026226.2"/>
    </source>
</evidence>
<comment type="subcellular location">
    <subcellularLocation>
        <location evidence="1">Cell membrane</location>
        <topology evidence="1">Single-pass type I membrane protein</topology>
    </subcellularLocation>
</comment>
<dbReference type="GO" id="GO:0031295">
    <property type="term" value="P:T cell costimulation"/>
    <property type="evidence" value="ECO:0007669"/>
    <property type="project" value="TreeGrafter"/>
</dbReference>